<accession>A0A9Y1BIQ6</accession>
<reference evidence="1" key="1">
    <citation type="journal article" date="2022" name="Nat. Microbiol.">
        <title>Unique mobile elements and scalable gene flow at the prokaryote-eukaryote boundary revealed by circularized Asgard archaea genomes.</title>
        <authorList>
            <person name="Wu F."/>
            <person name="Speth D.R."/>
            <person name="Philosof A."/>
            <person name="Cremiere A."/>
            <person name="Narayanan A."/>
            <person name="Barco R.A."/>
            <person name="Connon S.A."/>
            <person name="Amend J.P."/>
            <person name="Antoshechkin I.A."/>
            <person name="Orphan V.J."/>
        </authorList>
    </citation>
    <scope>NUCLEOTIDE SEQUENCE</scope>
    <source>
        <strain evidence="1">PM71</strain>
    </source>
</reference>
<gene>
    <name evidence="1" type="ORF">K9W45_08110</name>
</gene>
<evidence type="ECO:0000313" key="1">
    <source>
        <dbReference type="EMBL" id="UJG39818.1"/>
    </source>
</evidence>
<organism evidence="1">
    <name type="scientific">Candidatus Heimdallarchaeum aukensis</name>
    <dbReference type="NCBI Taxonomy" id="2876573"/>
    <lineage>
        <taxon>Archaea</taxon>
        <taxon>Promethearchaeati</taxon>
        <taxon>Candidatus Heimdallarchaeota</taxon>
        <taxon>Candidatus Heimdallarchaeia (ex Rinke et al. 2021) (nom. nud.)</taxon>
        <taxon>Candidatus Heimdallarchaeales</taxon>
        <taxon>Candidatus Heimdallarchaeaceae</taxon>
        <taxon>Candidatus Heimdallarchaeum</taxon>
    </lineage>
</organism>
<sequence length="70" mass="8410">MPMELTTKEQLERIIQLTIEQNGELRTKRSKDKIKLKFRTKKRLYTFKLPINEAESLIRDLQSKMNVKAF</sequence>
<dbReference type="AlphaFoldDB" id="A0A9Y1BIQ6"/>
<dbReference type="Gene3D" id="3.30.720.90">
    <property type="match status" value="1"/>
</dbReference>
<evidence type="ECO:0008006" key="2">
    <source>
        <dbReference type="Google" id="ProtNLM"/>
    </source>
</evidence>
<dbReference type="Proteomes" id="UP001201020">
    <property type="component" value="Chromosome"/>
</dbReference>
<protein>
    <recommendedName>
        <fullName evidence="2">50S ribosomal protein L38e</fullName>
    </recommendedName>
</protein>
<dbReference type="InterPro" id="IPR038464">
    <property type="entry name" value="Ribosomal_eL38_sf"/>
</dbReference>
<name>A0A9Y1BIQ6_9ARCH</name>
<dbReference type="EMBL" id="CP084166">
    <property type="protein sequence ID" value="UJG39818.1"/>
    <property type="molecule type" value="Genomic_DNA"/>
</dbReference>
<proteinExistence type="predicted"/>